<dbReference type="Proteomes" id="UP000474630">
    <property type="component" value="Chromosome"/>
</dbReference>
<accession>A0A6C0REL3</accession>
<evidence type="ECO:0000313" key="2">
    <source>
        <dbReference type="Proteomes" id="UP000474630"/>
    </source>
</evidence>
<proteinExistence type="predicted"/>
<protein>
    <submittedName>
        <fullName evidence="1">DNA-binding protein</fullName>
    </submittedName>
</protein>
<dbReference type="AlphaFoldDB" id="A0A6C0REL3"/>
<reference evidence="1 2" key="1">
    <citation type="submission" date="2020-02" db="EMBL/GenBank/DDBJ databases">
        <title>Genome sequencing for Draconibacterium sp. strain M1.</title>
        <authorList>
            <person name="Park S.-J."/>
        </authorList>
    </citation>
    <scope>NUCLEOTIDE SEQUENCE [LARGE SCALE GENOMIC DNA]</scope>
    <source>
        <strain evidence="1 2">M1</strain>
    </source>
</reference>
<sequence>MKKHFSCPKCSSWEYEEDSIRTTGSGFTRFFDIQNRKFITISCKRCGYTELYKAGRGSTAGSILDFLTSS</sequence>
<name>A0A6C0REL3_9BACT</name>
<dbReference type="InterPro" id="IPR018652">
    <property type="entry name" value="DUF2082_NA-bd_Znr"/>
</dbReference>
<dbReference type="KEGG" id="drc:G0Q07_13015"/>
<evidence type="ECO:0000313" key="1">
    <source>
        <dbReference type="EMBL" id="QIA08579.1"/>
    </source>
</evidence>
<organism evidence="1 2">
    <name type="scientific">Draconibacterium halophilum</name>
    <dbReference type="NCBI Taxonomy" id="2706887"/>
    <lineage>
        <taxon>Bacteria</taxon>
        <taxon>Pseudomonadati</taxon>
        <taxon>Bacteroidota</taxon>
        <taxon>Bacteroidia</taxon>
        <taxon>Marinilabiliales</taxon>
        <taxon>Prolixibacteraceae</taxon>
        <taxon>Draconibacterium</taxon>
    </lineage>
</organism>
<dbReference type="Pfam" id="PF09855">
    <property type="entry name" value="Zn_ribbon_13"/>
    <property type="match status" value="1"/>
</dbReference>
<dbReference type="EMBL" id="CP048409">
    <property type="protein sequence ID" value="QIA08579.1"/>
    <property type="molecule type" value="Genomic_DNA"/>
</dbReference>
<keyword evidence="1" id="KW-0238">DNA-binding</keyword>
<gene>
    <name evidence="1" type="ORF">G0Q07_13015</name>
</gene>
<keyword evidence="2" id="KW-1185">Reference proteome</keyword>
<dbReference type="GO" id="GO:0003677">
    <property type="term" value="F:DNA binding"/>
    <property type="evidence" value="ECO:0007669"/>
    <property type="project" value="UniProtKB-KW"/>
</dbReference>
<dbReference type="RefSeq" id="WP_163346623.1">
    <property type="nucleotide sequence ID" value="NZ_CP048409.1"/>
</dbReference>